<organism evidence="2 3">
    <name type="scientific">Gilvimarinus algae</name>
    <dbReference type="NCBI Taxonomy" id="3058037"/>
    <lineage>
        <taxon>Bacteria</taxon>
        <taxon>Pseudomonadati</taxon>
        <taxon>Pseudomonadota</taxon>
        <taxon>Gammaproteobacteria</taxon>
        <taxon>Cellvibrionales</taxon>
        <taxon>Cellvibrionaceae</taxon>
        <taxon>Gilvimarinus</taxon>
    </lineage>
</organism>
<dbReference type="Pfam" id="PF03861">
    <property type="entry name" value="ANTAR"/>
    <property type="match status" value="1"/>
</dbReference>
<sequence length="188" mass="20780">MTHIFYLVDPQLPGLLAGGLKAWPGCRQFTQATLDELTGCPGASEALLIVETKQWCPTLMSHLQTRLAQSDLPCIVICRHASEEDSRSAIACGVTTFITGKLEGGRLAVVLSTALARHQRDRQLLKALASTRRQLADRQDIEKAKGVLMQAQGLSEDDAYQKLRREAMKRQERIGDLARQILAMQSLL</sequence>
<dbReference type="PROSITE" id="PS50921">
    <property type="entry name" value="ANTAR"/>
    <property type="match status" value="1"/>
</dbReference>
<dbReference type="RefSeq" id="WP_302714124.1">
    <property type="nucleotide sequence ID" value="NZ_JAULRT010000060.1"/>
</dbReference>
<dbReference type="Gene3D" id="1.10.10.10">
    <property type="entry name" value="Winged helix-like DNA-binding domain superfamily/Winged helix DNA-binding domain"/>
    <property type="match status" value="1"/>
</dbReference>
<dbReference type="InterPro" id="IPR011006">
    <property type="entry name" value="CheY-like_superfamily"/>
</dbReference>
<dbReference type="Proteomes" id="UP001168380">
    <property type="component" value="Unassembled WGS sequence"/>
</dbReference>
<dbReference type="InterPro" id="IPR036388">
    <property type="entry name" value="WH-like_DNA-bd_sf"/>
</dbReference>
<name>A0ABT8TH71_9GAMM</name>
<evidence type="ECO:0000259" key="1">
    <source>
        <dbReference type="PROSITE" id="PS50921"/>
    </source>
</evidence>
<dbReference type="EMBL" id="JAULRT010000060">
    <property type="protein sequence ID" value="MDO3383355.1"/>
    <property type="molecule type" value="Genomic_DNA"/>
</dbReference>
<evidence type="ECO:0000313" key="3">
    <source>
        <dbReference type="Proteomes" id="UP001168380"/>
    </source>
</evidence>
<dbReference type="InterPro" id="IPR005561">
    <property type="entry name" value="ANTAR"/>
</dbReference>
<evidence type="ECO:0000313" key="2">
    <source>
        <dbReference type="EMBL" id="MDO3383355.1"/>
    </source>
</evidence>
<reference evidence="2" key="1">
    <citation type="submission" date="2023-07" db="EMBL/GenBank/DDBJ databases">
        <title>Gilvimarinus algae sp. nov., isolated from the surface of Kelp.</title>
        <authorList>
            <person name="Sun Y.Y."/>
            <person name="Gong Y."/>
            <person name="Du Z.J."/>
        </authorList>
    </citation>
    <scope>NUCLEOTIDE SEQUENCE</scope>
    <source>
        <strain evidence="2">SDUM040014</strain>
    </source>
</reference>
<accession>A0ABT8TH71</accession>
<keyword evidence="3" id="KW-1185">Reference proteome</keyword>
<dbReference type="SUPFAM" id="SSF52172">
    <property type="entry name" value="CheY-like"/>
    <property type="match status" value="1"/>
</dbReference>
<gene>
    <name evidence="2" type="ORF">QWI16_14325</name>
</gene>
<comment type="caution">
    <text evidence="2">The sequence shown here is derived from an EMBL/GenBank/DDBJ whole genome shotgun (WGS) entry which is preliminary data.</text>
</comment>
<proteinExistence type="predicted"/>
<dbReference type="SMART" id="SM01012">
    <property type="entry name" value="ANTAR"/>
    <property type="match status" value="1"/>
</dbReference>
<feature type="domain" description="ANTAR" evidence="1">
    <location>
        <begin position="121"/>
        <end position="182"/>
    </location>
</feature>
<protein>
    <submittedName>
        <fullName evidence="2">ANTAR domain-containing protein</fullName>
    </submittedName>
</protein>